<evidence type="ECO:0000256" key="7">
    <source>
        <dbReference type="ARBA" id="ARBA00023049"/>
    </source>
</evidence>
<gene>
    <name evidence="11" type="ORF">EURHEDRAFT_407526</name>
</gene>
<dbReference type="InterPro" id="IPR008754">
    <property type="entry name" value="Peptidase_M43"/>
</dbReference>
<keyword evidence="2 11" id="KW-0645">Protease</keyword>
<name>A0A017SS02_ASPRC</name>
<dbReference type="GO" id="GO:0006508">
    <property type="term" value="P:proteolysis"/>
    <property type="evidence" value="ECO:0007669"/>
    <property type="project" value="UniProtKB-KW"/>
</dbReference>
<evidence type="ECO:0000256" key="4">
    <source>
        <dbReference type="ARBA" id="ARBA00022729"/>
    </source>
</evidence>
<comment type="similarity">
    <text evidence="1">Belongs to the peptidase M43B family.</text>
</comment>
<evidence type="ECO:0000256" key="3">
    <source>
        <dbReference type="ARBA" id="ARBA00022723"/>
    </source>
</evidence>
<keyword evidence="12" id="KW-1185">Reference proteome</keyword>
<evidence type="ECO:0000313" key="12">
    <source>
        <dbReference type="Proteomes" id="UP000019804"/>
    </source>
</evidence>
<keyword evidence="7 11" id="KW-0482">Metalloprotease</keyword>
<keyword evidence="8" id="KW-1015">Disulfide bond</keyword>
<evidence type="ECO:0000313" key="11">
    <source>
        <dbReference type="EMBL" id="EYE99546.1"/>
    </source>
</evidence>
<feature type="signal peptide" evidence="9">
    <location>
        <begin position="1"/>
        <end position="22"/>
    </location>
</feature>
<dbReference type="OrthoDB" id="536211at2759"/>
<dbReference type="GO" id="GO:0046872">
    <property type="term" value="F:metal ion binding"/>
    <property type="evidence" value="ECO:0007669"/>
    <property type="project" value="UniProtKB-KW"/>
</dbReference>
<dbReference type="HOGENOM" id="CLU_048726_0_2_1"/>
<evidence type="ECO:0000256" key="8">
    <source>
        <dbReference type="ARBA" id="ARBA00023157"/>
    </source>
</evidence>
<reference evidence="12" key="1">
    <citation type="journal article" date="2014" name="Nat. Commun.">
        <title>Genomic adaptations of the halophilic Dead Sea filamentous fungus Eurotium rubrum.</title>
        <authorList>
            <person name="Kis-Papo T."/>
            <person name="Weig A.R."/>
            <person name="Riley R."/>
            <person name="Persoh D."/>
            <person name="Salamov A."/>
            <person name="Sun H."/>
            <person name="Lipzen A."/>
            <person name="Wasser S.P."/>
            <person name="Rambold G."/>
            <person name="Grigoriev I.V."/>
            <person name="Nevo E."/>
        </authorList>
    </citation>
    <scope>NUCLEOTIDE SEQUENCE [LARGE SCALE GENOMIC DNA]</scope>
    <source>
        <strain evidence="12">CBS 135680</strain>
    </source>
</reference>
<evidence type="ECO:0000256" key="1">
    <source>
        <dbReference type="ARBA" id="ARBA00008721"/>
    </source>
</evidence>
<dbReference type="CDD" id="cd04275">
    <property type="entry name" value="ZnMc_pappalysin_like"/>
    <property type="match status" value="1"/>
</dbReference>
<protein>
    <submittedName>
        <fullName evidence="11">Extracellular metalloprotease</fullName>
    </submittedName>
</protein>
<feature type="domain" description="Peptidase M43 pregnancy-associated plasma-A" evidence="10">
    <location>
        <begin position="224"/>
        <end position="310"/>
    </location>
</feature>
<dbReference type="AlphaFoldDB" id="A0A017SS02"/>
<dbReference type="GO" id="GO:0008237">
    <property type="term" value="F:metallopeptidase activity"/>
    <property type="evidence" value="ECO:0007669"/>
    <property type="project" value="UniProtKB-KW"/>
</dbReference>
<evidence type="ECO:0000256" key="2">
    <source>
        <dbReference type="ARBA" id="ARBA00022670"/>
    </source>
</evidence>
<sequence length="319" mass="35232">MFWIFGLHLLAILLSANLQAQCEVFEVRSHASCMTDTPDDLLLQEHQRLGLAESGNGTTDSENREILATIYVDIWFHVISSEAAAKMVSDEMVLAQLSALQNAYKSASISYRLQGVTRSINDTWARNGDDLEMKKNLRKGSYSTLNIYFQTGLQASHEGNGRLIPYDIDRQSDLSTGLTSLVLGFCTMPDPKINASSPRRDYVKDGCNVLARTMPGGPLTGYNHGGTAIHEVGHWNGLLHTFQGESCSPDNDGDYITDTPQEAVPTQGCPSEKNSCPSCPGLDAIHNFMDYSSDECYESFTPGQIRRMRSMWSATREGK</sequence>
<dbReference type="Proteomes" id="UP000019804">
    <property type="component" value="Unassembled WGS sequence"/>
</dbReference>
<dbReference type="PANTHER" id="PTHR47466:SF1">
    <property type="entry name" value="METALLOPROTEASE MEP1 (AFU_ORTHOLOGUE AFUA_1G07730)-RELATED"/>
    <property type="match status" value="1"/>
</dbReference>
<evidence type="ECO:0000256" key="9">
    <source>
        <dbReference type="SAM" id="SignalP"/>
    </source>
</evidence>
<keyword evidence="3" id="KW-0479">Metal-binding</keyword>
<organism evidence="11 12">
    <name type="scientific">Aspergillus ruber (strain CBS 135680)</name>
    <dbReference type="NCBI Taxonomy" id="1388766"/>
    <lineage>
        <taxon>Eukaryota</taxon>
        <taxon>Fungi</taxon>
        <taxon>Dikarya</taxon>
        <taxon>Ascomycota</taxon>
        <taxon>Pezizomycotina</taxon>
        <taxon>Eurotiomycetes</taxon>
        <taxon>Eurotiomycetidae</taxon>
        <taxon>Eurotiales</taxon>
        <taxon>Aspergillaceae</taxon>
        <taxon>Aspergillus</taxon>
        <taxon>Aspergillus subgen. Aspergillus</taxon>
    </lineage>
</organism>
<dbReference type="GeneID" id="63695702"/>
<dbReference type="Gene3D" id="3.40.390.10">
    <property type="entry name" value="Collagenase (Catalytic Domain)"/>
    <property type="match status" value="1"/>
</dbReference>
<dbReference type="Pfam" id="PF05572">
    <property type="entry name" value="Peptidase_M43"/>
    <property type="match status" value="1"/>
</dbReference>
<dbReference type="PANTHER" id="PTHR47466">
    <property type="match status" value="1"/>
</dbReference>
<evidence type="ECO:0000256" key="5">
    <source>
        <dbReference type="ARBA" id="ARBA00022801"/>
    </source>
</evidence>
<dbReference type="SUPFAM" id="SSF55486">
    <property type="entry name" value="Metalloproteases ('zincins'), catalytic domain"/>
    <property type="match status" value="1"/>
</dbReference>
<feature type="chain" id="PRO_5001496554" evidence="9">
    <location>
        <begin position="23"/>
        <end position="319"/>
    </location>
</feature>
<keyword evidence="6" id="KW-0862">Zinc</keyword>
<proteinExistence type="inferred from homology"/>
<keyword evidence="4 9" id="KW-0732">Signal</keyword>
<dbReference type="EMBL" id="KK088411">
    <property type="protein sequence ID" value="EYE99546.1"/>
    <property type="molecule type" value="Genomic_DNA"/>
</dbReference>
<dbReference type="InterPro" id="IPR024079">
    <property type="entry name" value="MetalloPept_cat_dom_sf"/>
</dbReference>
<dbReference type="RefSeq" id="XP_040643234.1">
    <property type="nucleotide sequence ID" value="XM_040780578.1"/>
</dbReference>
<keyword evidence="5" id="KW-0378">Hydrolase</keyword>
<dbReference type="STRING" id="1388766.A0A017SS02"/>
<evidence type="ECO:0000259" key="10">
    <source>
        <dbReference type="Pfam" id="PF05572"/>
    </source>
</evidence>
<accession>A0A017SS02</accession>
<evidence type="ECO:0000256" key="6">
    <source>
        <dbReference type="ARBA" id="ARBA00022833"/>
    </source>
</evidence>